<dbReference type="InterPro" id="IPR000014">
    <property type="entry name" value="PAS"/>
</dbReference>
<keyword evidence="5" id="KW-0418">Kinase</keyword>
<dbReference type="NCBIfam" id="TIGR00229">
    <property type="entry name" value="sensory_box"/>
    <property type="match status" value="1"/>
</dbReference>
<dbReference type="Gene3D" id="3.30.450.20">
    <property type="entry name" value="PAS domain"/>
    <property type="match status" value="1"/>
</dbReference>
<feature type="domain" description="PAS" evidence="4">
    <location>
        <begin position="52"/>
        <end position="100"/>
    </location>
</feature>
<evidence type="ECO:0000256" key="1">
    <source>
        <dbReference type="ARBA" id="ARBA00022630"/>
    </source>
</evidence>
<dbReference type="OrthoDB" id="5760647at2"/>
<dbReference type="PROSITE" id="PS50112">
    <property type="entry name" value="PAS"/>
    <property type="match status" value="1"/>
</dbReference>
<dbReference type="CDD" id="cd00130">
    <property type="entry name" value="PAS"/>
    <property type="match status" value="1"/>
</dbReference>
<reference evidence="5 6" key="1">
    <citation type="journal article" date="2005" name="Proc. Natl. Acad. Sci. U.S.A.">
        <title>The genome of Salinibacter ruber: convergence and gene exchange among hyperhalophilic bacteria and archaea.</title>
        <authorList>
            <person name="Mongodin E.F."/>
            <person name="Nelson K.E."/>
            <person name="Daugherty S."/>
            <person name="Deboy R.T."/>
            <person name="Wister J."/>
            <person name="Khouri H."/>
            <person name="Weidman J."/>
            <person name="Walsh D.A."/>
            <person name="Papke R.T."/>
            <person name="Sanchez Perez G."/>
            <person name="Sharma A.K."/>
            <person name="Nesbo C.L."/>
            <person name="MacLeod D."/>
            <person name="Bapteste E."/>
            <person name="Doolittle W.F."/>
            <person name="Charlebois R.L."/>
            <person name="Legault B."/>
            <person name="Rodriguez-Valera F."/>
        </authorList>
    </citation>
    <scope>NUCLEOTIDE SEQUENCE [LARGE SCALE GENOMIC DNA]</scope>
    <source>
        <strain evidence="6">DSM 13855 / CECT 5946 / M31</strain>
    </source>
</reference>
<dbReference type="InterPro" id="IPR035965">
    <property type="entry name" value="PAS-like_dom_sf"/>
</dbReference>
<evidence type="ECO:0000313" key="5">
    <source>
        <dbReference type="EMBL" id="ABC44320.1"/>
    </source>
</evidence>
<organism evidence="5 6">
    <name type="scientific">Salinibacter ruber (strain DSM 13855 / M31)</name>
    <dbReference type="NCBI Taxonomy" id="309807"/>
    <lineage>
        <taxon>Bacteria</taxon>
        <taxon>Pseudomonadati</taxon>
        <taxon>Rhodothermota</taxon>
        <taxon>Rhodothermia</taxon>
        <taxon>Rhodothermales</taxon>
        <taxon>Salinibacteraceae</taxon>
        <taxon>Salinibacter</taxon>
    </lineage>
</organism>
<sequence length="158" mass="16924">MRACPSICPVAPSCMLDPDLPDAFARHLLTAVADHSFNALTITRASGAEEPGEIVYVNDAFVDLTGYEAEEVMGETPGVLQGPKTEQEVLDRLGRKLGAGEVFHGRATNYRKDGSEFTMEWKVIPVAESEMDVDGADSGETLGASIYHVAVQREAPAA</sequence>
<keyword evidence="6" id="KW-1185">Reference proteome</keyword>
<evidence type="ECO:0000313" key="6">
    <source>
        <dbReference type="Proteomes" id="UP000008674"/>
    </source>
</evidence>
<evidence type="ECO:0000256" key="2">
    <source>
        <dbReference type="ARBA" id="ARBA00022643"/>
    </source>
</evidence>
<keyword evidence="2" id="KW-0288">FMN</keyword>
<name>Q2S130_SALRD</name>
<dbReference type="Proteomes" id="UP000008674">
    <property type="component" value="Chromosome"/>
</dbReference>
<gene>
    <name evidence="5" type="ordered locus">SRU_1992</name>
</gene>
<dbReference type="PANTHER" id="PTHR47429:SF8">
    <property type="entry name" value="PHOTOTROPIN-1-LIKE"/>
    <property type="match status" value="1"/>
</dbReference>
<dbReference type="GO" id="GO:0016301">
    <property type="term" value="F:kinase activity"/>
    <property type="evidence" value="ECO:0007669"/>
    <property type="project" value="UniProtKB-KW"/>
</dbReference>
<accession>Q2S130</accession>
<dbReference type="EnsemblBacteria" id="ABC44320">
    <property type="protein sequence ID" value="ABC44320"/>
    <property type="gene ID" value="SRU_1992"/>
</dbReference>
<keyword evidence="5" id="KW-0808">Transferase</keyword>
<dbReference type="eggNOG" id="COG3829">
    <property type="taxonomic scope" value="Bacteria"/>
</dbReference>
<dbReference type="EMBL" id="CP000159">
    <property type="protein sequence ID" value="ABC44320.1"/>
    <property type="molecule type" value="Genomic_DNA"/>
</dbReference>
<dbReference type="AlphaFoldDB" id="Q2S130"/>
<protein>
    <submittedName>
        <fullName evidence="5">22-domain light-and oxygen-sensing histidine kinase</fullName>
    </submittedName>
</protein>
<dbReference type="Pfam" id="PF13426">
    <property type="entry name" value="PAS_9"/>
    <property type="match status" value="1"/>
</dbReference>
<evidence type="ECO:0000256" key="3">
    <source>
        <dbReference type="ARBA" id="ARBA00022991"/>
    </source>
</evidence>
<keyword evidence="1" id="KW-0285">Flavoprotein</keyword>
<dbReference type="PANTHER" id="PTHR47429">
    <property type="entry name" value="PROTEIN TWIN LOV 1"/>
    <property type="match status" value="1"/>
</dbReference>
<dbReference type="HOGENOM" id="CLU_080231_2_0_10"/>
<evidence type="ECO:0000259" key="4">
    <source>
        <dbReference type="PROSITE" id="PS50112"/>
    </source>
</evidence>
<proteinExistence type="predicted"/>
<keyword evidence="3" id="KW-0157">Chromophore</keyword>
<dbReference type="SUPFAM" id="SSF55785">
    <property type="entry name" value="PYP-like sensor domain (PAS domain)"/>
    <property type="match status" value="1"/>
</dbReference>
<dbReference type="KEGG" id="sru:SRU_1992"/>